<evidence type="ECO:0000256" key="4">
    <source>
        <dbReference type="ARBA" id="ARBA00022448"/>
    </source>
</evidence>
<reference evidence="12" key="1">
    <citation type="submission" date="2023-06" db="EMBL/GenBank/DDBJ databases">
        <title>Genome-scale phylogeny and comparative genomics of the fungal order Sordariales.</title>
        <authorList>
            <consortium name="Lawrence Berkeley National Laboratory"/>
            <person name="Hensen N."/>
            <person name="Bonometti L."/>
            <person name="Westerberg I."/>
            <person name="Brannstrom I.O."/>
            <person name="Guillou S."/>
            <person name="Cros-Aarteil S."/>
            <person name="Calhoun S."/>
            <person name="Haridas S."/>
            <person name="Kuo A."/>
            <person name="Mondo S."/>
            <person name="Pangilinan J."/>
            <person name="Riley R."/>
            <person name="Labutti K."/>
            <person name="Andreopoulos B."/>
            <person name="Lipzen A."/>
            <person name="Chen C."/>
            <person name="Yanf M."/>
            <person name="Daum C."/>
            <person name="Ng V."/>
            <person name="Clum A."/>
            <person name="Steindorff A."/>
            <person name="Ohm R."/>
            <person name="Martin F."/>
            <person name="Silar P."/>
            <person name="Natvig D."/>
            <person name="Lalanne C."/>
            <person name="Gautier V."/>
            <person name="Ament-Velasquez S.L."/>
            <person name="Kruys A."/>
            <person name="Hutchinson M.I."/>
            <person name="Powell A.J."/>
            <person name="Barry K."/>
            <person name="Miller A.N."/>
            <person name="Grigoriev I.V."/>
            <person name="Debuchy R."/>
            <person name="Gladieux P."/>
            <person name="Thoren M.H."/>
            <person name="Johannesson H."/>
        </authorList>
    </citation>
    <scope>NUCLEOTIDE SEQUENCE</scope>
    <source>
        <strain evidence="12">SMH4607-1</strain>
    </source>
</reference>
<dbReference type="GO" id="GO:0017119">
    <property type="term" value="C:Golgi transport complex"/>
    <property type="evidence" value="ECO:0007669"/>
    <property type="project" value="TreeGrafter"/>
</dbReference>
<dbReference type="InterPro" id="IPR048685">
    <property type="entry name" value="COG3_C"/>
</dbReference>
<proteinExistence type="inferred from homology"/>
<evidence type="ECO:0000256" key="9">
    <source>
        <dbReference type="SAM" id="MobiDB-lite"/>
    </source>
</evidence>
<feature type="compositionally biased region" description="Low complexity" evidence="9">
    <location>
        <begin position="667"/>
        <end position="680"/>
    </location>
</feature>
<dbReference type="Pfam" id="PF20671">
    <property type="entry name" value="COG3_C"/>
    <property type="match status" value="1"/>
</dbReference>
<organism evidence="12 13">
    <name type="scientific">Lasiosphaeris hirsuta</name>
    <dbReference type="NCBI Taxonomy" id="260670"/>
    <lineage>
        <taxon>Eukaryota</taxon>
        <taxon>Fungi</taxon>
        <taxon>Dikarya</taxon>
        <taxon>Ascomycota</taxon>
        <taxon>Pezizomycotina</taxon>
        <taxon>Sordariomycetes</taxon>
        <taxon>Sordariomycetidae</taxon>
        <taxon>Sordariales</taxon>
        <taxon>Lasiosphaeriaceae</taxon>
        <taxon>Lasiosphaeris</taxon>
    </lineage>
</organism>
<feature type="region of interest" description="Disordered" evidence="9">
    <location>
        <begin position="1"/>
        <end position="48"/>
    </location>
</feature>
<dbReference type="GO" id="GO:0000139">
    <property type="term" value="C:Golgi membrane"/>
    <property type="evidence" value="ECO:0007669"/>
    <property type="project" value="UniProtKB-SubCell"/>
</dbReference>
<comment type="caution">
    <text evidence="12">The sequence shown here is derived from an EMBL/GenBank/DDBJ whole genome shotgun (WGS) entry which is preliminary data.</text>
</comment>
<keyword evidence="13" id="KW-1185">Reference proteome</keyword>
<evidence type="ECO:0000256" key="6">
    <source>
        <dbReference type="ARBA" id="ARBA00023034"/>
    </source>
</evidence>
<keyword evidence="7" id="KW-0472">Membrane</keyword>
<dbReference type="InterPro" id="IPR048320">
    <property type="entry name" value="COG3_N"/>
</dbReference>
<name>A0AA40E648_9PEZI</name>
<keyword evidence="6" id="KW-0333">Golgi apparatus</keyword>
<dbReference type="Proteomes" id="UP001172102">
    <property type="component" value="Unassembled WGS sequence"/>
</dbReference>
<evidence type="ECO:0000256" key="3">
    <source>
        <dbReference type="ARBA" id="ARBA00020976"/>
    </source>
</evidence>
<evidence type="ECO:0000313" key="13">
    <source>
        <dbReference type="Proteomes" id="UP001172102"/>
    </source>
</evidence>
<evidence type="ECO:0000259" key="11">
    <source>
        <dbReference type="Pfam" id="PF20671"/>
    </source>
</evidence>
<keyword evidence="5" id="KW-0653">Protein transport</keyword>
<evidence type="ECO:0000259" key="10">
    <source>
        <dbReference type="Pfam" id="PF04136"/>
    </source>
</evidence>
<evidence type="ECO:0000256" key="5">
    <source>
        <dbReference type="ARBA" id="ARBA00022927"/>
    </source>
</evidence>
<dbReference type="PANTHER" id="PTHR13302:SF8">
    <property type="entry name" value="CONSERVED OLIGOMERIC GOLGI COMPLEX SUBUNIT 3"/>
    <property type="match status" value="1"/>
</dbReference>
<sequence>MYEDSWYSFVPDFQQRRPVPGAQNPGHRRKESLLQQPNGTAEHTDSASTLPALFEELEDVNSPPQATLTRRAKSYSDLYEIVKSQLSKTEPKTKRRRRRGNGTWEALALPEPQADPSTEDHILNDALERELLLASQQEYLLYHDQLAMTERHLGTLVDDANSALKVLESLCQSFCAVEDQTQSFQSQCDDLLSEEKRLQTLADEVGTDLHYYAYLESVTRRLNAPGASRLVDDDAFGEMLVNLESCIAFMSKNPTYRDAEPYLARYQSLLTKALHLLEVGFTNRLEKVSVEISRQITATRSESARHALAYGRFEEMLMESYSMIPNVQRVVRSAYDQNGHSISGSNFDNYSNTANNLFQAYLGVRDRDLKPITQQDYQIFKTEATGSSAAIETASRNFVKQCFERSYSEGSLFRKLFAVEPQYSTDPSSAFTALQSHQRTLVTGTNIAPVASNLQWVLQSSDLRTVCNLVAWLTNEYLLLEHDEDETPFTSHCRELTARLLTEHLWTFTDAFFEAEIAKSISRAIISPEALKIGPVANGDASSNAFPAVRRAVELLGMFDQSMPKERCQRNSPVVFKIVKETIASLHRAEARIKSTKNGTDPDLFMIKNLLMLKNELLTLEIGDIHSQGGAGAGQIWDTLRSPQNLIGLLSSFTTYIPGSSYWAAATSRTGTPAPTAAAPGGEGGHPSDVQDASEQLDEQLRQSIYAFTRRWATAVNDARAKTKLGGNKNLAKVERELEEMLERAFLNQPEVVGKLKEAIQIDAAALSEAAATGKKGRG</sequence>
<dbReference type="GO" id="GO:0006891">
    <property type="term" value="P:intra-Golgi vesicle-mediated transport"/>
    <property type="evidence" value="ECO:0007669"/>
    <property type="project" value="TreeGrafter"/>
</dbReference>
<comment type="similarity">
    <text evidence="2">Belongs to the COG3 family.</text>
</comment>
<feature type="domain" description="Conserved oligomeric Golgi complex subunit 3 C-terminal" evidence="11">
    <location>
        <begin position="306"/>
        <end position="628"/>
    </location>
</feature>
<dbReference type="AlphaFoldDB" id="A0AA40E648"/>
<dbReference type="GO" id="GO:0006914">
    <property type="term" value="P:autophagy"/>
    <property type="evidence" value="ECO:0007669"/>
    <property type="project" value="TreeGrafter"/>
</dbReference>
<feature type="region of interest" description="Disordered" evidence="9">
    <location>
        <begin position="667"/>
        <end position="693"/>
    </location>
</feature>
<evidence type="ECO:0000256" key="2">
    <source>
        <dbReference type="ARBA" id="ARBA00009936"/>
    </source>
</evidence>
<evidence type="ECO:0000256" key="8">
    <source>
        <dbReference type="ARBA" id="ARBA00031339"/>
    </source>
</evidence>
<dbReference type="InterPro" id="IPR007265">
    <property type="entry name" value="COG_su3"/>
</dbReference>
<dbReference type="GO" id="GO:0007030">
    <property type="term" value="P:Golgi organization"/>
    <property type="evidence" value="ECO:0007669"/>
    <property type="project" value="TreeGrafter"/>
</dbReference>
<accession>A0AA40E648</accession>
<dbReference type="GO" id="GO:0006886">
    <property type="term" value="P:intracellular protein transport"/>
    <property type="evidence" value="ECO:0007669"/>
    <property type="project" value="InterPro"/>
</dbReference>
<feature type="compositionally biased region" description="Polar residues" evidence="9">
    <location>
        <begin position="33"/>
        <end position="48"/>
    </location>
</feature>
<evidence type="ECO:0000313" key="12">
    <source>
        <dbReference type="EMBL" id="KAK0725406.1"/>
    </source>
</evidence>
<dbReference type="GO" id="GO:0005801">
    <property type="term" value="C:cis-Golgi network"/>
    <property type="evidence" value="ECO:0007669"/>
    <property type="project" value="InterPro"/>
</dbReference>
<dbReference type="Pfam" id="PF04136">
    <property type="entry name" value="COG3_N"/>
    <property type="match status" value="1"/>
</dbReference>
<feature type="domain" description="Conserved oligomeric Golgi complex subunit 3 N-terminal" evidence="10">
    <location>
        <begin position="142"/>
        <end position="286"/>
    </location>
</feature>
<dbReference type="PANTHER" id="PTHR13302">
    <property type="entry name" value="CONSERVED OLIGOMERIC GOLGI COMPLEX COMPONENT 3"/>
    <property type="match status" value="1"/>
</dbReference>
<evidence type="ECO:0000256" key="1">
    <source>
        <dbReference type="ARBA" id="ARBA00004395"/>
    </source>
</evidence>
<keyword evidence="4" id="KW-0813">Transport</keyword>
<dbReference type="EMBL" id="JAUKUA010000002">
    <property type="protein sequence ID" value="KAK0725406.1"/>
    <property type="molecule type" value="Genomic_DNA"/>
</dbReference>
<feature type="region of interest" description="Disordered" evidence="9">
    <location>
        <begin position="86"/>
        <end position="105"/>
    </location>
</feature>
<gene>
    <name evidence="12" type="ORF">B0H67DRAFT_598666</name>
</gene>
<evidence type="ECO:0000256" key="7">
    <source>
        <dbReference type="ARBA" id="ARBA00023136"/>
    </source>
</evidence>
<comment type="subcellular location">
    <subcellularLocation>
        <location evidence="1">Golgi apparatus membrane</location>
        <topology evidence="1">Peripheral membrane protein</topology>
    </subcellularLocation>
</comment>
<protein>
    <recommendedName>
        <fullName evidence="3">Conserved oligomeric Golgi complex subunit 3</fullName>
    </recommendedName>
    <alternativeName>
        <fullName evidence="8">Component of oligomeric Golgi complex 3</fullName>
    </alternativeName>
</protein>